<keyword evidence="1" id="KW-0812">Transmembrane</keyword>
<organism evidence="2">
    <name type="scientific">Rhizophora mucronata</name>
    <name type="common">Asiatic mangrove</name>
    <dbReference type="NCBI Taxonomy" id="61149"/>
    <lineage>
        <taxon>Eukaryota</taxon>
        <taxon>Viridiplantae</taxon>
        <taxon>Streptophyta</taxon>
        <taxon>Embryophyta</taxon>
        <taxon>Tracheophyta</taxon>
        <taxon>Spermatophyta</taxon>
        <taxon>Magnoliopsida</taxon>
        <taxon>eudicotyledons</taxon>
        <taxon>Gunneridae</taxon>
        <taxon>Pentapetalae</taxon>
        <taxon>rosids</taxon>
        <taxon>fabids</taxon>
        <taxon>Malpighiales</taxon>
        <taxon>Rhizophoraceae</taxon>
        <taxon>Rhizophora</taxon>
    </lineage>
</organism>
<feature type="transmembrane region" description="Helical" evidence="1">
    <location>
        <begin position="16"/>
        <end position="33"/>
    </location>
</feature>
<protein>
    <submittedName>
        <fullName evidence="2">Uncharacterized protein</fullName>
    </submittedName>
</protein>
<proteinExistence type="predicted"/>
<dbReference type="EMBL" id="GGEC01079452">
    <property type="protein sequence ID" value="MBX59936.1"/>
    <property type="molecule type" value="Transcribed_RNA"/>
</dbReference>
<name>A0A2P2PYW0_RHIMU</name>
<sequence length="34" mass="3831">MVLNTLSFSSKSKTCFIIYVLLWVLSCVTCILGF</sequence>
<dbReference type="AlphaFoldDB" id="A0A2P2PYW0"/>
<reference evidence="2" key="1">
    <citation type="submission" date="2018-02" db="EMBL/GenBank/DDBJ databases">
        <title>Rhizophora mucronata_Transcriptome.</title>
        <authorList>
            <person name="Meera S.P."/>
            <person name="Sreeshan A."/>
            <person name="Augustine A."/>
        </authorList>
    </citation>
    <scope>NUCLEOTIDE SEQUENCE</scope>
    <source>
        <tissue evidence="2">Leaf</tissue>
    </source>
</reference>
<keyword evidence="1" id="KW-1133">Transmembrane helix</keyword>
<accession>A0A2P2PYW0</accession>
<keyword evidence="1" id="KW-0472">Membrane</keyword>
<evidence type="ECO:0000256" key="1">
    <source>
        <dbReference type="SAM" id="Phobius"/>
    </source>
</evidence>
<evidence type="ECO:0000313" key="2">
    <source>
        <dbReference type="EMBL" id="MBX59936.1"/>
    </source>
</evidence>